<evidence type="ECO:0000313" key="3">
    <source>
        <dbReference type="Proteomes" id="UP000061432"/>
    </source>
</evidence>
<dbReference type="Proteomes" id="UP000061432">
    <property type="component" value="Chromosome"/>
</dbReference>
<evidence type="ECO:0000313" key="2">
    <source>
        <dbReference type="EMBL" id="BAQ45858.1"/>
    </source>
</evidence>
<dbReference type="SMART" id="SM00260">
    <property type="entry name" value="CheW"/>
    <property type="match status" value="3"/>
</dbReference>
<dbReference type="Pfam" id="PF01584">
    <property type="entry name" value="CheW"/>
    <property type="match status" value="3"/>
</dbReference>
<dbReference type="Gene3D" id="2.40.50.180">
    <property type="entry name" value="CheA-289, Domain 4"/>
    <property type="match status" value="2"/>
</dbReference>
<organism evidence="2 3">
    <name type="scientific">Methylobacterium aquaticum</name>
    <dbReference type="NCBI Taxonomy" id="270351"/>
    <lineage>
        <taxon>Bacteria</taxon>
        <taxon>Pseudomonadati</taxon>
        <taxon>Pseudomonadota</taxon>
        <taxon>Alphaproteobacteria</taxon>
        <taxon>Hyphomicrobiales</taxon>
        <taxon>Methylobacteriaceae</taxon>
        <taxon>Methylobacterium</taxon>
    </lineage>
</organism>
<evidence type="ECO:0000259" key="1">
    <source>
        <dbReference type="PROSITE" id="PS50851"/>
    </source>
</evidence>
<dbReference type="OrthoDB" id="3291462at2"/>
<dbReference type="GO" id="GO:0005829">
    <property type="term" value="C:cytosol"/>
    <property type="evidence" value="ECO:0007669"/>
    <property type="project" value="TreeGrafter"/>
</dbReference>
<dbReference type="EMBL" id="AP014704">
    <property type="protein sequence ID" value="BAQ45858.1"/>
    <property type="molecule type" value="Genomic_DNA"/>
</dbReference>
<dbReference type="PROSITE" id="PS50851">
    <property type="entry name" value="CHEW"/>
    <property type="match status" value="2"/>
</dbReference>
<feature type="domain" description="CheW-like" evidence="1">
    <location>
        <begin position="6"/>
        <end position="174"/>
    </location>
</feature>
<gene>
    <name evidence="2" type="primary">cheW</name>
    <name evidence="2" type="ORF">Maq22A_c13165</name>
</gene>
<sequence length="396" mass="39196">MAEAGSGRWLVVALGSGSGGRPVALPAARVRALARVPGLTRVPGAPLALAGLAGLSGRALPVLDLARLLDPEAAPPLPTRMVVAEAAGPVGLLVAGIVGLVADPGPAARLDLPALVAACLPRRAAGAAEPAPPGEAAPPPPRDARVALLALTVAGRPYALPLAEVEAVLHRPEAAASPPGPEGLSWRGRPLPLLCLATRLGFGAAPARRVAVVRGVGLAAGRVGPVLRLEPAAIDPVPRALRGDPALAGFARPGDGHTLVGILSARALAGDAPEAAPAPVPARPTDRAVTLDLAGQAYGLPAGAVLSVAPAPGSLVRVPRAPDFLAGMMPVRGGAMPVIDLARRLGLPAGGERRRLVVVEADGVRAGLLVDGVRFGAGGRTLDPAALLAPAGGLDP</sequence>
<proteinExistence type="predicted"/>
<name>A0A0C6FBN5_9HYPH</name>
<dbReference type="SUPFAM" id="SSF50341">
    <property type="entry name" value="CheW-like"/>
    <property type="match status" value="3"/>
</dbReference>
<dbReference type="STRING" id="270351.Maq22A_c13165"/>
<dbReference type="InterPro" id="IPR039315">
    <property type="entry name" value="CheW"/>
</dbReference>
<dbReference type="GO" id="GO:0007165">
    <property type="term" value="P:signal transduction"/>
    <property type="evidence" value="ECO:0007669"/>
    <property type="project" value="InterPro"/>
</dbReference>
<feature type="domain" description="CheW-like" evidence="1">
    <location>
        <begin position="285"/>
        <end position="396"/>
    </location>
</feature>
<accession>A0A0C6FBN5</accession>
<dbReference type="PANTHER" id="PTHR22617">
    <property type="entry name" value="CHEMOTAXIS SENSOR HISTIDINE KINASE-RELATED"/>
    <property type="match status" value="1"/>
</dbReference>
<dbReference type="InterPro" id="IPR002545">
    <property type="entry name" value="CheW-lke_dom"/>
</dbReference>
<dbReference type="Gene3D" id="2.30.30.40">
    <property type="entry name" value="SH3 Domains"/>
    <property type="match status" value="1"/>
</dbReference>
<dbReference type="AlphaFoldDB" id="A0A0C6FBN5"/>
<dbReference type="InterPro" id="IPR036061">
    <property type="entry name" value="CheW-like_dom_sf"/>
</dbReference>
<protein>
    <submittedName>
        <fullName evidence="2">CheW protein</fullName>
    </submittedName>
</protein>
<reference evidence="2 3" key="1">
    <citation type="journal article" date="2015" name="Genome Announc.">
        <title>Complete Genome Sequence of Methylobacterium aquaticum Strain 22A, Isolated from Racomitrium japonicum Moss.</title>
        <authorList>
            <person name="Tani A."/>
            <person name="Ogura Y."/>
            <person name="Hayashi T."/>
            <person name="Kimbara K."/>
        </authorList>
    </citation>
    <scope>NUCLEOTIDE SEQUENCE [LARGE SCALE GENOMIC DNA]</scope>
    <source>
        <strain evidence="2 3">MA-22A</strain>
    </source>
</reference>
<dbReference type="GO" id="GO:0006935">
    <property type="term" value="P:chemotaxis"/>
    <property type="evidence" value="ECO:0007669"/>
    <property type="project" value="InterPro"/>
</dbReference>
<dbReference type="PANTHER" id="PTHR22617:SF23">
    <property type="entry name" value="CHEMOTAXIS PROTEIN CHEW"/>
    <property type="match status" value="1"/>
</dbReference>
<dbReference type="KEGG" id="maqu:Maq22A_c13165"/>
<reference evidence="3" key="2">
    <citation type="submission" date="2015-01" db="EMBL/GenBank/DDBJ databases">
        <title>Complete genome sequence of Methylobacterium aquaticum strain 22A.</title>
        <authorList>
            <person name="Tani A."/>
            <person name="Ogura Y."/>
            <person name="Hayashi T."/>
        </authorList>
    </citation>
    <scope>NUCLEOTIDE SEQUENCE [LARGE SCALE GENOMIC DNA]</scope>
    <source>
        <strain evidence="3">MA-22A</strain>
    </source>
</reference>
<dbReference type="RefSeq" id="WP_060847116.1">
    <property type="nucleotide sequence ID" value="NZ_AP014704.1"/>
</dbReference>
<dbReference type="PATRIC" id="fig|270351.10.peg.2543"/>